<name>A0A3D9CCQ6_9FLAO</name>
<keyword evidence="2" id="KW-1185">Reference proteome</keyword>
<dbReference type="AlphaFoldDB" id="A0A3D9CCQ6"/>
<dbReference type="Proteomes" id="UP000256686">
    <property type="component" value="Unassembled WGS sequence"/>
</dbReference>
<evidence type="ECO:0000313" key="1">
    <source>
        <dbReference type="EMBL" id="REC63683.1"/>
    </source>
</evidence>
<dbReference type="RefSeq" id="WP_115968762.1">
    <property type="nucleotide sequence ID" value="NZ_QNVT01000002.1"/>
</dbReference>
<protein>
    <submittedName>
        <fullName evidence="1">Uncharacterized protein</fullName>
    </submittedName>
</protein>
<comment type="caution">
    <text evidence="1">The sequence shown here is derived from an EMBL/GenBank/DDBJ whole genome shotgun (WGS) entry which is preliminary data.</text>
</comment>
<gene>
    <name evidence="1" type="ORF">DRF65_02925</name>
</gene>
<evidence type="ECO:0000313" key="2">
    <source>
        <dbReference type="Proteomes" id="UP000256686"/>
    </source>
</evidence>
<dbReference type="EMBL" id="QNVT01000002">
    <property type="protein sequence ID" value="REC63683.1"/>
    <property type="molecule type" value="Genomic_DNA"/>
</dbReference>
<accession>A0A3D9CCQ6</accession>
<organism evidence="1 2">
    <name type="scientific">Chryseobacterium pennae</name>
    <dbReference type="NCBI Taxonomy" id="2258962"/>
    <lineage>
        <taxon>Bacteria</taxon>
        <taxon>Pseudomonadati</taxon>
        <taxon>Bacteroidota</taxon>
        <taxon>Flavobacteriia</taxon>
        <taxon>Flavobacteriales</taxon>
        <taxon>Weeksellaceae</taxon>
        <taxon>Chryseobacterium group</taxon>
        <taxon>Chryseobacterium</taxon>
    </lineage>
</organism>
<proteinExistence type="predicted"/>
<reference evidence="2" key="1">
    <citation type="submission" date="2018-06" db="EMBL/GenBank/DDBJ databases">
        <authorList>
            <person name="Lum Nde A."/>
            <person name="Hugo C."/>
        </authorList>
    </citation>
    <scope>NUCLEOTIDE SEQUENCE [LARGE SCALE GENOMIC DNA]</scope>
    <source>
        <strain evidence="2">1_F178</strain>
    </source>
</reference>
<sequence>MVCKAQVVPFYKVSPFEDDDYFTKTVFPFNPAFMKSNKVKSILLKSDEETGTRYLYNFNPNGFIESMTTLRYNKEKTDTAFYTRYYYNTNGLIGKKARIDYRNGIVTINSYQYDNKNKINTIRIFSLNSQMPNRSQHNDWQGEPVPGVDKMILKGSLPNDNLWKKMMAENAFSSWQYRYYTEDKFEAEERTEYFNFQKNSENSDFCHQKKTYYYLNGHPAGLFLHNGCEPKKTPSEIYQFKEGLLSQLTEVPSSSDSKTEKYTYTTDKNLILLEDLWGGQKVSELEMIYDEKGFLTSIERKSKDMNMIQYFQDRNLKISYNFY</sequence>